<evidence type="ECO:0000313" key="9">
    <source>
        <dbReference type="Proteomes" id="UP000230423"/>
    </source>
</evidence>
<evidence type="ECO:0000256" key="5">
    <source>
        <dbReference type="ARBA" id="ARBA00022801"/>
    </source>
</evidence>
<dbReference type="InterPro" id="IPR029033">
    <property type="entry name" value="His_PPase_superfam"/>
</dbReference>
<proteinExistence type="inferred from homology"/>
<dbReference type="Proteomes" id="UP000230423">
    <property type="component" value="Unassembled WGS sequence"/>
</dbReference>
<dbReference type="PANTHER" id="PTHR11567">
    <property type="entry name" value="ACID PHOSPHATASE-RELATED"/>
    <property type="match status" value="1"/>
</dbReference>
<keyword evidence="7" id="KW-0325">Glycoprotein</keyword>
<evidence type="ECO:0000256" key="3">
    <source>
        <dbReference type="ARBA" id="ARBA00012646"/>
    </source>
</evidence>
<gene>
    <name evidence="8" type="ORF">TELCIR_07856</name>
</gene>
<organism evidence="8 9">
    <name type="scientific">Teladorsagia circumcincta</name>
    <name type="common">Brown stomach worm</name>
    <name type="synonym">Ostertagia circumcincta</name>
    <dbReference type="NCBI Taxonomy" id="45464"/>
    <lineage>
        <taxon>Eukaryota</taxon>
        <taxon>Metazoa</taxon>
        <taxon>Ecdysozoa</taxon>
        <taxon>Nematoda</taxon>
        <taxon>Chromadorea</taxon>
        <taxon>Rhabditida</taxon>
        <taxon>Rhabditina</taxon>
        <taxon>Rhabditomorpha</taxon>
        <taxon>Strongyloidea</taxon>
        <taxon>Trichostrongylidae</taxon>
        <taxon>Teladorsagia</taxon>
    </lineage>
</organism>
<dbReference type="SUPFAM" id="SSF53254">
    <property type="entry name" value="Phosphoglycerate mutase-like"/>
    <property type="match status" value="2"/>
</dbReference>
<keyword evidence="5" id="KW-0378">Hydrolase</keyword>
<evidence type="ECO:0000313" key="8">
    <source>
        <dbReference type="EMBL" id="PIO70295.1"/>
    </source>
</evidence>
<comment type="catalytic activity">
    <reaction evidence="1">
        <text>a phosphate monoester + H2O = an alcohol + phosphate</text>
        <dbReference type="Rhea" id="RHEA:15017"/>
        <dbReference type="ChEBI" id="CHEBI:15377"/>
        <dbReference type="ChEBI" id="CHEBI:30879"/>
        <dbReference type="ChEBI" id="CHEBI:43474"/>
        <dbReference type="ChEBI" id="CHEBI:67140"/>
        <dbReference type="EC" id="3.1.3.2"/>
    </reaction>
</comment>
<dbReference type="CDD" id="cd07061">
    <property type="entry name" value="HP_HAP_like"/>
    <property type="match status" value="1"/>
</dbReference>
<protein>
    <recommendedName>
        <fullName evidence="3">acid phosphatase</fullName>
        <ecNumber evidence="3">3.1.3.2</ecNumber>
    </recommendedName>
</protein>
<sequence>MMTGAVESEHYKQAVNILIWRHGDRSPTKTFRTDPFQEGNWTFGGGGFGQLSPVGMSQQMRLGEAIRKTYVDNLMFLGPRYSSKEIYVRSTDKNRTVISALSNILGMYGQKDNNAVADSDFPPDEGWPSGFVPVAIHTVDDDTDYVGNAAAVCDRQTYLWEMAKTSAELQAFQNRPDVVTLLANLTQLCGEPIDIDNLWVVRDALSIEQIHANNTLRKVNPWFTDDLFDQMSAVNDQMKIFQNGIFNGTLTMNSLDIGKEIQKIRGGSMINDINMHMNIKLQCMNKSESNCTWINGLKYYAYSAHDTTIYAFFSILGIGMKVIASHGHPDYAAATFIELWRNRTDNRPYFKLTYHQNDGNVTLYPITHLIDYCKGQLYCSVDIFQAFADGAKPDQPMDEIWRHGDRSPTKTFPTDPFQEGNWTFGGGGFGQLSPIGMKQHMKLGKLIRKTYVDDLKFLSPRYSSRE</sequence>
<name>A0A2G9UJ72_TELCI</name>
<dbReference type="GO" id="GO:0003993">
    <property type="term" value="F:acid phosphatase activity"/>
    <property type="evidence" value="ECO:0007669"/>
    <property type="project" value="UniProtKB-EC"/>
</dbReference>
<evidence type="ECO:0000256" key="7">
    <source>
        <dbReference type="ARBA" id="ARBA00023180"/>
    </source>
</evidence>
<keyword evidence="4" id="KW-0732">Signal</keyword>
<accession>A0A2G9UJ72</accession>
<dbReference type="EC" id="3.1.3.2" evidence="3"/>
<dbReference type="Pfam" id="PF00328">
    <property type="entry name" value="His_Phos_2"/>
    <property type="match status" value="2"/>
</dbReference>
<evidence type="ECO:0000256" key="1">
    <source>
        <dbReference type="ARBA" id="ARBA00000032"/>
    </source>
</evidence>
<feature type="non-terminal residue" evidence="8">
    <location>
        <position position="466"/>
    </location>
</feature>
<dbReference type="PANTHER" id="PTHR11567:SF211">
    <property type="entry name" value="PROSTATIC ACID PHOSPHATASE"/>
    <property type="match status" value="1"/>
</dbReference>
<keyword evidence="6" id="KW-1015">Disulfide bond</keyword>
<dbReference type="Gene3D" id="3.40.50.1240">
    <property type="entry name" value="Phosphoglycerate mutase-like"/>
    <property type="match status" value="2"/>
</dbReference>
<evidence type="ECO:0000256" key="6">
    <source>
        <dbReference type="ARBA" id="ARBA00023157"/>
    </source>
</evidence>
<evidence type="ECO:0000256" key="4">
    <source>
        <dbReference type="ARBA" id="ARBA00022729"/>
    </source>
</evidence>
<evidence type="ECO:0000256" key="2">
    <source>
        <dbReference type="ARBA" id="ARBA00005375"/>
    </source>
</evidence>
<dbReference type="AlphaFoldDB" id="A0A2G9UJ72"/>
<dbReference type="EMBL" id="KZ346321">
    <property type="protein sequence ID" value="PIO70295.1"/>
    <property type="molecule type" value="Genomic_DNA"/>
</dbReference>
<keyword evidence="9" id="KW-1185">Reference proteome</keyword>
<dbReference type="OrthoDB" id="258392at2759"/>
<comment type="similarity">
    <text evidence="2">Belongs to the histidine acid phosphatase family.</text>
</comment>
<reference evidence="8 9" key="1">
    <citation type="submission" date="2015-09" db="EMBL/GenBank/DDBJ databases">
        <title>Draft genome of the parasitic nematode Teladorsagia circumcincta isolate WARC Sus (inbred).</title>
        <authorList>
            <person name="Mitreva M."/>
        </authorList>
    </citation>
    <scope>NUCLEOTIDE SEQUENCE [LARGE SCALE GENOMIC DNA]</scope>
    <source>
        <strain evidence="8 9">S</strain>
    </source>
</reference>
<dbReference type="InterPro" id="IPR000560">
    <property type="entry name" value="His_Pase_clade-2"/>
</dbReference>
<dbReference type="InterPro" id="IPR050645">
    <property type="entry name" value="Histidine_acid_phosphatase"/>
</dbReference>